<accession>A0AAP5N1Q7</accession>
<dbReference type="RefSeq" id="WP_268589385.1">
    <property type="nucleotide sequence ID" value="NZ_JAMDNE010000018.1"/>
</dbReference>
<gene>
    <name evidence="1" type="ORF">P7H09_21545</name>
</gene>
<reference evidence="1" key="1">
    <citation type="journal article" date="2023" name="J. Vet. Diagn. Invest.">
        <title>Oxytetracycline-resistant Paenibacillus larvae identified in commercial beekeeping operations in Saskatchewan using pooled honey sampling.</title>
        <authorList>
            <person name="Obshta O."/>
            <person name="Zabrodski M.W."/>
            <person name="Soomro T."/>
            <person name="Wilson G."/>
            <person name="Masood F."/>
            <person name="Thebeau J."/>
            <person name="Silva M.C.B."/>
            <person name="Biganski S."/>
            <person name="Kozii I.V."/>
            <person name="Koziy R.V."/>
            <person name="Raza M.F."/>
            <person name="Jose M.S."/>
            <person name="Simko E."/>
            <person name="Wood S.C."/>
        </authorList>
    </citation>
    <scope>NUCLEOTIDE SEQUENCE</scope>
    <source>
        <strain evidence="1">PL001</strain>
    </source>
</reference>
<sequence>MYCLLIIMIILNTPILLSKLKKLFHTFHKLSNQRLDISITLSFVINKSIPSSKIMHHGSLQNSDHKIVRCYPDTLNKMDMSYSVSDRYNNFLRPFALCLLDYPDITKS</sequence>
<protein>
    <submittedName>
        <fullName evidence="1">Uncharacterized protein</fullName>
    </submittedName>
</protein>
<dbReference type="EMBL" id="JARQGV010000004">
    <property type="protein sequence ID" value="MDT2253741.1"/>
    <property type="molecule type" value="Genomic_DNA"/>
</dbReference>
<evidence type="ECO:0000313" key="2">
    <source>
        <dbReference type="Proteomes" id="UP001259239"/>
    </source>
</evidence>
<organism evidence="1 2">
    <name type="scientific">Paenibacillus larvae</name>
    <dbReference type="NCBI Taxonomy" id="1464"/>
    <lineage>
        <taxon>Bacteria</taxon>
        <taxon>Bacillati</taxon>
        <taxon>Bacillota</taxon>
        <taxon>Bacilli</taxon>
        <taxon>Bacillales</taxon>
        <taxon>Paenibacillaceae</taxon>
        <taxon>Paenibacillus</taxon>
    </lineage>
</organism>
<dbReference type="AlphaFoldDB" id="A0AAP5N1Q7"/>
<evidence type="ECO:0000313" key="1">
    <source>
        <dbReference type="EMBL" id="MDT2253741.1"/>
    </source>
</evidence>
<proteinExistence type="predicted"/>
<comment type="caution">
    <text evidence="1">The sequence shown here is derived from an EMBL/GenBank/DDBJ whole genome shotgun (WGS) entry which is preliminary data.</text>
</comment>
<name>A0AAP5N1Q7_9BACL</name>
<dbReference type="Proteomes" id="UP001259239">
    <property type="component" value="Unassembled WGS sequence"/>
</dbReference>
<reference evidence="1" key="2">
    <citation type="submission" date="2023-03" db="EMBL/GenBank/DDBJ databases">
        <authorList>
            <person name="Obshta O."/>
            <person name="Zabrodski M.W."/>
            <person name="Soomro T."/>
            <person name="Wilson G."/>
            <person name="Masood F."/>
            <person name="Thebeau J."/>
            <person name="Bezerra Da Silva M.C."/>
            <person name="Raza F."/>
            <person name="Biganski S."/>
            <person name="Jose M."/>
            <person name="Camilli M."/>
            <person name="Kozii I.V."/>
            <person name="Kozii R.V."/>
            <person name="Simko E."/>
            <person name="Wood S.C."/>
        </authorList>
    </citation>
    <scope>NUCLEOTIDE SEQUENCE</scope>
    <source>
        <strain evidence="1">PL001</strain>
    </source>
</reference>